<evidence type="ECO:0000313" key="5">
    <source>
        <dbReference type="EMBL" id="KZW03744.1"/>
    </source>
</evidence>
<keyword evidence="2" id="KW-0378">Hydrolase</keyword>
<dbReference type="EC" id="3.1.1.47" evidence="1"/>
<proteinExistence type="predicted"/>
<keyword evidence="6" id="KW-1185">Reference proteome</keyword>
<evidence type="ECO:0000256" key="4">
    <source>
        <dbReference type="ARBA" id="ARBA00023098"/>
    </source>
</evidence>
<dbReference type="SUPFAM" id="SSF53474">
    <property type="entry name" value="alpha/beta-Hydrolases"/>
    <property type="match status" value="1"/>
</dbReference>
<dbReference type="InterPro" id="IPR029058">
    <property type="entry name" value="AB_hydrolase_fold"/>
</dbReference>
<evidence type="ECO:0000256" key="1">
    <source>
        <dbReference type="ARBA" id="ARBA00013201"/>
    </source>
</evidence>
<dbReference type="PANTHER" id="PTHR10272:SF0">
    <property type="entry name" value="PLATELET-ACTIVATING FACTOR ACETYLHYDROLASE"/>
    <property type="match status" value="1"/>
</dbReference>
<sequence>MFLPQLTGPYNVGLTTLVHDVSPPRKFGTAKLNGDDHVLEADAVVFNVFYPCDVPAAAKPDGAPWIDQPTHAAVAGTAHFTGVSQWAIWPLTLLYSSRLRIPVFEGAPLLKAKDGRWRVIIFSHGLAGSKTMYSQLVANLASQGYVVLALEHRDRSGMLFTTRDGQPRYYAKPDDIVWDNTDAHKFALRVEQLEFRRFEVYTAFSVLKDLVSGSSSVHKLDGGAIDPSPWSGGINCESEVVLAGHSFGACTLLSILSSPPLEGHEPIPFSQALALDPWFEPLATPGPMPSNWTPDIPLCVIDSEAFTIWKAHLAWAEELVGAWPAHASFFTFPKSKHETFSDVYCMVPFQRKKFESIFAGILSLSHAFVEDRLPDAVKQLDAVPLEIVVEEKKGKTTRSLKGAAGQIIIHRQ</sequence>
<dbReference type="AlphaFoldDB" id="A0A165QKD8"/>
<name>A0A165QKD8_EXIGL</name>
<keyword evidence="4" id="KW-0443">Lipid metabolism</keyword>
<dbReference type="InParanoid" id="A0A165QKD8"/>
<dbReference type="STRING" id="1314781.A0A165QKD8"/>
<dbReference type="Pfam" id="PF03403">
    <property type="entry name" value="PAF-AH_p_II"/>
    <property type="match status" value="1"/>
</dbReference>
<dbReference type="FunCoup" id="A0A165QKD8">
    <property type="interactions" value="25"/>
</dbReference>
<dbReference type="Proteomes" id="UP000077266">
    <property type="component" value="Unassembled WGS sequence"/>
</dbReference>
<dbReference type="OrthoDB" id="2363873at2759"/>
<accession>A0A165QKD8</accession>
<protein>
    <recommendedName>
        <fullName evidence="1">1-alkyl-2-acetylglycerophosphocholine esterase</fullName>
        <ecNumber evidence="1">3.1.1.47</ecNumber>
    </recommendedName>
</protein>
<dbReference type="PANTHER" id="PTHR10272">
    <property type="entry name" value="PLATELET-ACTIVATING FACTOR ACETYLHYDROLASE"/>
    <property type="match status" value="1"/>
</dbReference>
<dbReference type="GO" id="GO:0016042">
    <property type="term" value="P:lipid catabolic process"/>
    <property type="evidence" value="ECO:0007669"/>
    <property type="project" value="UniProtKB-KW"/>
</dbReference>
<dbReference type="Gene3D" id="3.40.50.1820">
    <property type="entry name" value="alpha/beta hydrolase"/>
    <property type="match status" value="1"/>
</dbReference>
<evidence type="ECO:0000256" key="3">
    <source>
        <dbReference type="ARBA" id="ARBA00022963"/>
    </source>
</evidence>
<dbReference type="GO" id="GO:0003847">
    <property type="term" value="F:1-alkyl-2-acetylglycerophosphocholine esterase activity"/>
    <property type="evidence" value="ECO:0007669"/>
    <property type="project" value="UniProtKB-EC"/>
</dbReference>
<gene>
    <name evidence="5" type="ORF">EXIGLDRAFT_599304</name>
</gene>
<keyword evidence="3" id="KW-0442">Lipid degradation</keyword>
<evidence type="ECO:0000256" key="2">
    <source>
        <dbReference type="ARBA" id="ARBA00022801"/>
    </source>
</evidence>
<dbReference type="EMBL" id="KV425882">
    <property type="protein sequence ID" value="KZW03744.1"/>
    <property type="molecule type" value="Genomic_DNA"/>
</dbReference>
<reference evidence="5 6" key="1">
    <citation type="journal article" date="2016" name="Mol. Biol. Evol.">
        <title>Comparative Genomics of Early-Diverging Mushroom-Forming Fungi Provides Insights into the Origins of Lignocellulose Decay Capabilities.</title>
        <authorList>
            <person name="Nagy L.G."/>
            <person name="Riley R."/>
            <person name="Tritt A."/>
            <person name="Adam C."/>
            <person name="Daum C."/>
            <person name="Floudas D."/>
            <person name="Sun H."/>
            <person name="Yadav J.S."/>
            <person name="Pangilinan J."/>
            <person name="Larsson K.H."/>
            <person name="Matsuura K."/>
            <person name="Barry K."/>
            <person name="Labutti K."/>
            <person name="Kuo R."/>
            <person name="Ohm R.A."/>
            <person name="Bhattacharya S.S."/>
            <person name="Shirouzu T."/>
            <person name="Yoshinaga Y."/>
            <person name="Martin F.M."/>
            <person name="Grigoriev I.V."/>
            <person name="Hibbett D.S."/>
        </authorList>
    </citation>
    <scope>NUCLEOTIDE SEQUENCE [LARGE SCALE GENOMIC DNA]</scope>
    <source>
        <strain evidence="5 6">HHB12029</strain>
    </source>
</reference>
<organism evidence="5 6">
    <name type="scientific">Exidia glandulosa HHB12029</name>
    <dbReference type="NCBI Taxonomy" id="1314781"/>
    <lineage>
        <taxon>Eukaryota</taxon>
        <taxon>Fungi</taxon>
        <taxon>Dikarya</taxon>
        <taxon>Basidiomycota</taxon>
        <taxon>Agaricomycotina</taxon>
        <taxon>Agaricomycetes</taxon>
        <taxon>Auriculariales</taxon>
        <taxon>Exidiaceae</taxon>
        <taxon>Exidia</taxon>
    </lineage>
</organism>
<evidence type="ECO:0000313" key="6">
    <source>
        <dbReference type="Proteomes" id="UP000077266"/>
    </source>
</evidence>